<dbReference type="KEGG" id="lpse:FGL85_07430"/>
<dbReference type="Proteomes" id="UP000321296">
    <property type="component" value="Chromosome"/>
</dbReference>
<gene>
    <name evidence="1" type="ORF">FGL85_07430</name>
</gene>
<proteinExistence type="predicted"/>
<organism evidence="1 2">
    <name type="scientific">Leuconostoc pseudomesenteroides</name>
    <dbReference type="NCBI Taxonomy" id="33968"/>
    <lineage>
        <taxon>Bacteria</taxon>
        <taxon>Bacillati</taxon>
        <taxon>Bacillota</taxon>
        <taxon>Bacilli</taxon>
        <taxon>Lactobacillales</taxon>
        <taxon>Lactobacillaceae</taxon>
        <taxon>Leuconostoc</taxon>
    </lineage>
</organism>
<accession>A0A5B8T5F6</accession>
<sequence length="75" mass="8516">MPIIKIRKVGTSEVLTVPKTIQHTTTEFEVFSGRNGSIVYTPKRANPFHDEKFIKEHATELAETLNNGDLLNDEF</sequence>
<evidence type="ECO:0000313" key="2">
    <source>
        <dbReference type="Proteomes" id="UP000321296"/>
    </source>
</evidence>
<dbReference type="RefSeq" id="WP_147651525.1">
    <property type="nucleotide sequence ID" value="NZ_CP042383.1"/>
</dbReference>
<evidence type="ECO:0000313" key="1">
    <source>
        <dbReference type="EMBL" id="QEA42350.1"/>
    </source>
</evidence>
<name>A0A5B8T5F6_LEUPS</name>
<dbReference type="EMBL" id="CP042383">
    <property type="protein sequence ID" value="QEA42350.1"/>
    <property type="molecule type" value="Genomic_DNA"/>
</dbReference>
<reference evidence="1 2" key="1">
    <citation type="submission" date="2019-06" db="EMBL/GenBank/DDBJ databases">
        <title>Genome analyses of bacteria isolated from kimchi.</title>
        <authorList>
            <person name="Lee S."/>
            <person name="Ahn S."/>
            <person name="Roh S."/>
        </authorList>
    </citation>
    <scope>NUCLEOTIDE SEQUENCE [LARGE SCALE GENOMIC DNA]</scope>
    <source>
        <strain evidence="1 2">CBA3630</strain>
    </source>
</reference>
<dbReference type="AlphaFoldDB" id="A0A5B8T5F6"/>
<protein>
    <submittedName>
        <fullName evidence="1">Antitoxin of toxin-antitoxin stability system</fullName>
    </submittedName>
</protein>